<gene>
    <name evidence="1" type="ORF">SJAV_08660</name>
</gene>
<reference evidence="1" key="1">
    <citation type="submission" date="2024-03" db="EMBL/GenBank/DDBJ databases">
        <title>Complete genome sequence of Sulfurisphaera javensis strain KD-1.</title>
        <authorList>
            <person name="Sakai H."/>
            <person name="Nur N."/>
            <person name="Suwanto A."/>
            <person name="Kurosawa N."/>
        </authorList>
    </citation>
    <scope>NUCLEOTIDE SEQUENCE</scope>
    <source>
        <strain evidence="1">KD-1</strain>
    </source>
</reference>
<accession>A0AAT9GQ55</accession>
<sequence length="388" mass="44354">MESRIRLAYYSMEEEPLSNWTRILSDLSNLHSKFNVYPSSLLDWEKVLVIIGNEIHVSSLEEFEKLYNKLDNGETLIWIGSPFKIIYSNLDTVKMLRKEVLEGNYFFSSLGISRVYIGYDKQKGYFLEIEKKFESETGSTCEDTKFSDLLGIIPEKGDGIPLGSNVVPYNICQANDKGKFTTSYSIIIGKGHIIRPFITFSSRNILILLSLIYKNLSHSSEEAINYEINTTLTLNNFIFTYSQAVSLYLMGYYTSSAVVIRRILEDLITEKYRDILCSIASKKGWNDVSNSELCEGKGLRVLYNFVDILEKIEEKMKFYGKLANYSSVFNAFRVIGNKGAHDEVDYRTMLTVLSVFPSFINDLNNYLERLSNSIDEGSNSNRSTNKGI</sequence>
<organism evidence="1">
    <name type="scientific">Sulfurisphaera javensis</name>
    <dbReference type="NCBI Taxonomy" id="2049879"/>
    <lineage>
        <taxon>Archaea</taxon>
        <taxon>Thermoproteota</taxon>
        <taxon>Thermoprotei</taxon>
        <taxon>Sulfolobales</taxon>
        <taxon>Sulfolobaceae</taxon>
        <taxon>Sulfurisphaera</taxon>
    </lineage>
</organism>
<dbReference type="AlphaFoldDB" id="A0AAT9GQ55"/>
<name>A0AAT9GQ55_9CREN</name>
<evidence type="ECO:0008006" key="2">
    <source>
        <dbReference type="Google" id="ProtNLM"/>
    </source>
</evidence>
<dbReference type="GeneID" id="92353795"/>
<proteinExistence type="predicted"/>
<protein>
    <recommendedName>
        <fullName evidence="2">DUF4145 domain-containing protein</fullName>
    </recommendedName>
</protein>
<dbReference type="KEGG" id="sjv:SJAV_08660"/>
<dbReference type="RefSeq" id="WP_369611109.1">
    <property type="nucleotide sequence ID" value="NZ_AP031322.1"/>
</dbReference>
<evidence type="ECO:0000313" key="1">
    <source>
        <dbReference type="EMBL" id="BFH72922.1"/>
    </source>
</evidence>
<dbReference type="EMBL" id="AP031322">
    <property type="protein sequence ID" value="BFH72922.1"/>
    <property type="molecule type" value="Genomic_DNA"/>
</dbReference>